<protein>
    <submittedName>
        <fullName evidence="1">Uncharacterized protein</fullName>
    </submittedName>
</protein>
<dbReference type="RefSeq" id="WP_250024341.1">
    <property type="nucleotide sequence ID" value="NZ_CP097501.1"/>
</dbReference>
<evidence type="ECO:0000313" key="2">
    <source>
        <dbReference type="Proteomes" id="UP001056819"/>
    </source>
</evidence>
<evidence type="ECO:0000313" key="1">
    <source>
        <dbReference type="EMBL" id="URD66727.1"/>
    </source>
</evidence>
<dbReference type="Proteomes" id="UP001056819">
    <property type="component" value="Chromosome"/>
</dbReference>
<dbReference type="EMBL" id="CP097501">
    <property type="protein sequence ID" value="URD66727.1"/>
    <property type="molecule type" value="Genomic_DNA"/>
</dbReference>
<dbReference type="AlphaFoldDB" id="A0AAE9KXR3"/>
<proteinExistence type="predicted"/>
<gene>
    <name evidence="1" type="ORF">LNQ82_05665</name>
</gene>
<sequence>MDMHRLETVLFSNGERFPILVNVKTGIPDFYSTLWVTVELRNQSAVNTIRNKLGTIQWIMNWEKQNNLVISDLIHNKVLLTENQLESLIQHMRINVKKRKNVINTKKVC</sequence>
<accession>A0AAE9KXR3</accession>
<name>A0AAE9KXR3_9NEIS</name>
<reference evidence="1" key="1">
    <citation type="submission" date="2022-05" db="EMBL/GenBank/DDBJ databases">
        <title>Alysiella filiformis genome sequencing.</title>
        <authorList>
            <person name="Viehboeck T."/>
        </authorList>
    </citation>
    <scope>NUCLEOTIDE SEQUENCE</scope>
    <source>
        <strain evidence="1">DSM 2580</strain>
    </source>
</reference>
<organism evidence="1 2">
    <name type="scientific">Conchiformibius steedae DSM 2580</name>
    <dbReference type="NCBI Taxonomy" id="1121352"/>
    <lineage>
        <taxon>Bacteria</taxon>
        <taxon>Pseudomonadati</taxon>
        <taxon>Pseudomonadota</taxon>
        <taxon>Betaproteobacteria</taxon>
        <taxon>Neisseriales</taxon>
        <taxon>Neisseriaceae</taxon>
        <taxon>Conchiformibius</taxon>
    </lineage>
</organism>